<sequence>MKSSCLFRVISAALLLCLKPSTSLKRLHLGHCVISVNIYEIRHSYVQSKDEHTDIRILYKSYSLQDTEISESCCLLRHLLRFYIESVFKHHEATSSLLRRRTSRLSNSFLSIKGKLKHCVSMEAISGFINMETWVQ</sequence>
<keyword evidence="8" id="KW-1185">Reference proteome</keyword>
<dbReference type="GO" id="GO:0005615">
    <property type="term" value="C:extracellular space"/>
    <property type="evidence" value="ECO:0007669"/>
    <property type="project" value="UniProtKB-KW"/>
</dbReference>
<keyword evidence="3" id="KW-0202">Cytokine</keyword>
<evidence type="ECO:0000256" key="2">
    <source>
        <dbReference type="ARBA" id="ARBA00008813"/>
    </source>
</evidence>
<name>A0A8C3XIA5_CHESE</name>
<keyword evidence="5 6" id="KW-0732">Signal</keyword>
<reference evidence="7" key="1">
    <citation type="submission" date="2025-05" db="UniProtKB">
        <authorList>
            <consortium name="Ensembl"/>
        </authorList>
    </citation>
    <scope>IDENTIFICATION</scope>
</reference>
<keyword evidence="4" id="KW-0964">Secreted</keyword>
<organism evidence="7 8">
    <name type="scientific">Chelydra serpentina</name>
    <name type="common">Snapping turtle</name>
    <name type="synonym">Testudo serpentina</name>
    <dbReference type="NCBI Taxonomy" id="8475"/>
    <lineage>
        <taxon>Eukaryota</taxon>
        <taxon>Metazoa</taxon>
        <taxon>Chordata</taxon>
        <taxon>Craniata</taxon>
        <taxon>Vertebrata</taxon>
        <taxon>Euteleostomi</taxon>
        <taxon>Archelosauria</taxon>
        <taxon>Testudinata</taxon>
        <taxon>Testudines</taxon>
        <taxon>Cryptodira</taxon>
        <taxon>Durocryptodira</taxon>
        <taxon>Americhelydia</taxon>
        <taxon>Chelydroidea</taxon>
        <taxon>Chelydridae</taxon>
        <taxon>Chelydra</taxon>
    </lineage>
</organism>
<evidence type="ECO:0000256" key="5">
    <source>
        <dbReference type="ARBA" id="ARBA00022729"/>
    </source>
</evidence>
<evidence type="ECO:0000256" key="1">
    <source>
        <dbReference type="ARBA" id="ARBA00004613"/>
    </source>
</evidence>
<feature type="signal peptide" evidence="6">
    <location>
        <begin position="1"/>
        <end position="23"/>
    </location>
</feature>
<dbReference type="Gene3D" id="1.20.1250.10">
    <property type="match status" value="1"/>
</dbReference>
<dbReference type="AlphaFoldDB" id="A0A8C3XIA5"/>
<accession>A0A8C3XIA5</accession>
<evidence type="ECO:0000313" key="8">
    <source>
        <dbReference type="Proteomes" id="UP000694403"/>
    </source>
</evidence>
<dbReference type="Proteomes" id="UP000694403">
    <property type="component" value="Unplaced"/>
</dbReference>
<protein>
    <recommendedName>
        <fullName evidence="9">Interleukin-20</fullName>
    </recommendedName>
</protein>
<comment type="similarity">
    <text evidence="2">Belongs to the IL-10 family.</text>
</comment>
<dbReference type="InterPro" id="IPR020443">
    <property type="entry name" value="IL-10/19/20/24/26"/>
</dbReference>
<dbReference type="InterPro" id="IPR009079">
    <property type="entry name" value="4_helix_cytokine-like_core"/>
</dbReference>
<comment type="subcellular location">
    <subcellularLocation>
        <location evidence="1">Secreted</location>
    </subcellularLocation>
</comment>
<proteinExistence type="inferred from homology"/>
<feature type="chain" id="PRO_5044680100" description="Interleukin-20" evidence="6">
    <location>
        <begin position="24"/>
        <end position="136"/>
    </location>
</feature>
<dbReference type="PANTHER" id="PTHR48482:SF3">
    <property type="entry name" value="INTERLEUKIN-19"/>
    <property type="match status" value="1"/>
</dbReference>
<dbReference type="GO" id="GO:0005125">
    <property type="term" value="F:cytokine activity"/>
    <property type="evidence" value="ECO:0007669"/>
    <property type="project" value="UniProtKB-KW"/>
</dbReference>
<evidence type="ECO:0000256" key="4">
    <source>
        <dbReference type="ARBA" id="ARBA00022525"/>
    </source>
</evidence>
<dbReference type="Ensembl" id="ENSCSRT00000001384.1">
    <property type="protein sequence ID" value="ENSCSRP00000001344.1"/>
    <property type="gene ID" value="ENSCSRG00000001080.1"/>
</dbReference>
<dbReference type="PANTHER" id="PTHR48482">
    <property type="entry name" value="INTERLEUKIN-19-RELATED"/>
    <property type="match status" value="1"/>
</dbReference>
<evidence type="ECO:0008006" key="9">
    <source>
        <dbReference type="Google" id="ProtNLM"/>
    </source>
</evidence>
<evidence type="ECO:0000313" key="7">
    <source>
        <dbReference type="Ensembl" id="ENSCSRP00000001344.1"/>
    </source>
</evidence>
<evidence type="ECO:0000256" key="6">
    <source>
        <dbReference type="SAM" id="SignalP"/>
    </source>
</evidence>
<evidence type="ECO:0000256" key="3">
    <source>
        <dbReference type="ARBA" id="ARBA00022514"/>
    </source>
</evidence>
<dbReference type="SUPFAM" id="SSF47266">
    <property type="entry name" value="4-helical cytokines"/>
    <property type="match status" value="1"/>
</dbReference>
<dbReference type="Ensembl" id="ENSCSRT00000000257.1">
    <property type="protein sequence ID" value="ENSCSRP00000000247.1"/>
    <property type="gene ID" value="ENSCSRG00000000224.1"/>
</dbReference>